<dbReference type="RefSeq" id="WP_024732816.1">
    <property type="nucleotide sequence ID" value="NZ_BAABYU010000001.1"/>
</dbReference>
<dbReference type="OrthoDB" id="9792226at2"/>
<evidence type="ECO:0000313" key="3">
    <source>
        <dbReference type="Proteomes" id="UP000261080"/>
    </source>
</evidence>
<dbReference type="GeneID" id="97193022"/>
<feature type="domain" description="DUF1540" evidence="1">
    <location>
        <begin position="63"/>
        <end position="101"/>
    </location>
</feature>
<feature type="domain" description="DUF1540" evidence="1">
    <location>
        <begin position="5"/>
        <end position="42"/>
    </location>
</feature>
<dbReference type="Pfam" id="PF07561">
    <property type="entry name" value="DUF1540"/>
    <property type="match status" value="2"/>
</dbReference>
<evidence type="ECO:0000313" key="2">
    <source>
        <dbReference type="EMBL" id="RGE89759.1"/>
    </source>
</evidence>
<organism evidence="2 3">
    <name type="scientific">Sellimonas intestinalis</name>
    <dbReference type="NCBI Taxonomy" id="1653434"/>
    <lineage>
        <taxon>Bacteria</taxon>
        <taxon>Bacillati</taxon>
        <taxon>Bacillota</taxon>
        <taxon>Clostridia</taxon>
        <taxon>Lachnospirales</taxon>
        <taxon>Lachnospiraceae</taxon>
        <taxon>Sellimonas</taxon>
    </lineage>
</organism>
<dbReference type="InterPro" id="IPR011437">
    <property type="entry name" value="DUF1540"/>
</dbReference>
<accession>A0A3E3K529</accession>
<protein>
    <submittedName>
        <fullName evidence="2">DUF1540 domain-containing protein</fullName>
    </submittedName>
</protein>
<keyword evidence="3" id="KW-1185">Reference proteome</keyword>
<dbReference type="EMBL" id="QVLX01000001">
    <property type="protein sequence ID" value="RGE89759.1"/>
    <property type="molecule type" value="Genomic_DNA"/>
</dbReference>
<gene>
    <name evidence="2" type="ORF">DW016_00300</name>
</gene>
<reference evidence="2 3" key="1">
    <citation type="submission" date="2018-08" db="EMBL/GenBank/DDBJ databases">
        <title>A genome reference for cultivated species of the human gut microbiota.</title>
        <authorList>
            <person name="Zou Y."/>
            <person name="Xue W."/>
            <person name="Luo G."/>
        </authorList>
    </citation>
    <scope>NUCLEOTIDE SEQUENCE [LARGE SCALE GENOMIC DNA]</scope>
    <source>
        <strain evidence="2 3">AF37-2AT</strain>
    </source>
</reference>
<dbReference type="Proteomes" id="UP000261080">
    <property type="component" value="Unassembled WGS sequence"/>
</dbReference>
<comment type="caution">
    <text evidence="2">The sequence shown here is derived from an EMBL/GenBank/DDBJ whole genome shotgun (WGS) entry which is preliminary data.</text>
</comment>
<name>A0A3E3K529_9FIRM</name>
<proteinExistence type="predicted"/>
<evidence type="ECO:0000259" key="1">
    <source>
        <dbReference type="Pfam" id="PF07561"/>
    </source>
</evidence>
<dbReference type="AlphaFoldDB" id="A0A3E3K529"/>
<sequence length="104" mass="11293">MPELRCTVQNCMHNQNYYCNLDAIQVGGDKAKNAADTCCDSFEERKSGTFTNASMEASPLSTIDCKAQECCYNENCKCNAGKISVEGGGACTCKDTECATFQCR</sequence>